<dbReference type="PANTHER" id="PTHR34820">
    <property type="entry name" value="INNER MEMBRANE PROTEIN YEBZ"/>
    <property type="match status" value="1"/>
</dbReference>
<evidence type="ECO:0000313" key="9">
    <source>
        <dbReference type="Proteomes" id="UP000219994"/>
    </source>
</evidence>
<evidence type="ECO:0000256" key="1">
    <source>
        <dbReference type="ARBA" id="ARBA00004651"/>
    </source>
</evidence>
<feature type="transmembrane region" description="Helical" evidence="6">
    <location>
        <begin position="269"/>
        <end position="289"/>
    </location>
</feature>
<feature type="domain" description="Copper resistance protein D" evidence="7">
    <location>
        <begin position="231"/>
        <end position="330"/>
    </location>
</feature>
<sequence>MPVPSPSSLRAVTIVCTVAALLVVAVAAVFLGLAVGGGATPEKLQDPGPLVRYGLPIARLVVNLSAAGMLGALVLVLWALSPTEKASARALDMAATSAAVMTVASAVTGFLVFEQITAVPPSFDADFGQKIGQFLTSVELGQAWLATTLLAAASTVLCVAVRNRTALVFVTILAAVSFVPLAQQGHAAGAANHDAAVTALGLHVIFIATWVGGLATVVVIRRDLARDRLVEVVRRYSTLALVCFIIVAISGYVSAAIRMGTVAELGTPYGVLVLLKIGALLALGGFGAIQRTVSIRRMSRSAAARSSPFWVLVTGEGLLMGVASGLATALARTATPGGTAELPGGAQTPASVLTNSPLPPWPDWQRYITEWNFDLLWLIICGFALFFYLAGVWRVRRRGDRWPMYRTVLWVAGIAVLGYTTNGGVNVYEEYLFSSHMAAHMILTMAVPVLLVPGAPITLAMRAIRPRKDGSRGAREWLLFAIHSRVADILTHPLVAAGLFAGSLWLFYYSPLFRWATVDHVGHQWMIVHFLVTGYLFVQSMIGIDPVKQRLSYPFRLLLLLGTMAFHAFFGLALMLGSNLLLSDWYGAMGWGTDALTDQQLGGGIAWGIGEIPTLALAMTVAIRWSRTDERESRRRDRHADRTGDAELRAYNERLVELAQRDGRAGRGGHE</sequence>
<feature type="transmembrane region" description="Helical" evidence="6">
    <location>
        <begin position="93"/>
        <end position="113"/>
    </location>
</feature>
<proteinExistence type="predicted"/>
<feature type="transmembrane region" description="Helical" evidence="6">
    <location>
        <begin position="437"/>
        <end position="464"/>
    </location>
</feature>
<dbReference type="InterPro" id="IPR019108">
    <property type="entry name" value="Caa3_assmbl_CtaG-rel"/>
</dbReference>
<gene>
    <name evidence="8" type="ORF">B5766_05985</name>
</gene>
<dbReference type="InterPro" id="IPR032694">
    <property type="entry name" value="CopC/D"/>
</dbReference>
<feature type="transmembrane region" description="Helical" evidence="6">
    <location>
        <begin position="375"/>
        <end position="395"/>
    </location>
</feature>
<dbReference type="EMBL" id="NAEP01000034">
    <property type="protein sequence ID" value="PDQ35373.1"/>
    <property type="molecule type" value="Genomic_DNA"/>
</dbReference>
<feature type="transmembrane region" description="Helical" evidence="6">
    <location>
        <begin position="166"/>
        <end position="183"/>
    </location>
</feature>
<dbReference type="GO" id="GO:0005886">
    <property type="term" value="C:plasma membrane"/>
    <property type="evidence" value="ECO:0007669"/>
    <property type="project" value="UniProtKB-SubCell"/>
</dbReference>
<feature type="transmembrane region" description="Helical" evidence="6">
    <location>
        <begin position="57"/>
        <end position="81"/>
    </location>
</feature>
<evidence type="ECO:0000256" key="3">
    <source>
        <dbReference type="ARBA" id="ARBA00022692"/>
    </source>
</evidence>
<comment type="subcellular location">
    <subcellularLocation>
        <location evidence="1">Cell membrane</location>
        <topology evidence="1">Multi-pass membrane protein</topology>
    </subcellularLocation>
</comment>
<feature type="transmembrane region" description="Helical" evidence="6">
    <location>
        <begin position="557"/>
        <end position="581"/>
    </location>
</feature>
<feature type="transmembrane region" description="Helical" evidence="6">
    <location>
        <begin position="407"/>
        <end position="425"/>
    </location>
</feature>
<keyword evidence="4 6" id="KW-1133">Transmembrane helix</keyword>
<name>A0A2A6FSH2_9MICO</name>
<feature type="transmembrane region" description="Helical" evidence="6">
    <location>
        <begin position="12"/>
        <end position="37"/>
    </location>
</feature>
<keyword evidence="5 6" id="KW-0472">Membrane</keyword>
<dbReference type="AlphaFoldDB" id="A0A2A6FSH2"/>
<evidence type="ECO:0000256" key="5">
    <source>
        <dbReference type="ARBA" id="ARBA00023136"/>
    </source>
</evidence>
<reference evidence="9" key="1">
    <citation type="submission" date="2017-03" db="EMBL/GenBank/DDBJ databases">
        <authorList>
            <person name="Lund M.B."/>
        </authorList>
    </citation>
    <scope>NUCLEOTIDE SEQUENCE [LARGE SCALE GENOMIC DNA]</scope>
</reference>
<dbReference type="InterPro" id="IPR008457">
    <property type="entry name" value="Cu-R_CopD_dom"/>
</dbReference>
<dbReference type="Pfam" id="PF09678">
    <property type="entry name" value="Caa3_CtaG"/>
    <property type="match status" value="1"/>
</dbReference>
<evidence type="ECO:0000256" key="6">
    <source>
        <dbReference type="SAM" id="Phobius"/>
    </source>
</evidence>
<feature type="transmembrane region" description="Helical" evidence="6">
    <location>
        <begin position="195"/>
        <end position="219"/>
    </location>
</feature>
<keyword evidence="3 6" id="KW-0812">Transmembrane</keyword>
<feature type="transmembrane region" description="Helical" evidence="6">
    <location>
        <begin position="143"/>
        <end position="161"/>
    </location>
</feature>
<dbReference type="Proteomes" id="UP000219994">
    <property type="component" value="Unassembled WGS sequence"/>
</dbReference>
<organism evidence="8 9">
    <name type="scientific">Candidatus Lumbricidiphila eiseniae</name>
    <dbReference type="NCBI Taxonomy" id="1969409"/>
    <lineage>
        <taxon>Bacteria</taxon>
        <taxon>Bacillati</taxon>
        <taxon>Actinomycetota</taxon>
        <taxon>Actinomycetes</taxon>
        <taxon>Micrococcales</taxon>
        <taxon>Microbacteriaceae</taxon>
        <taxon>Candidatus Lumbricidiphila</taxon>
    </lineage>
</organism>
<comment type="caution">
    <text evidence="8">The sequence shown here is derived from an EMBL/GenBank/DDBJ whole genome shotgun (WGS) entry which is preliminary data.</text>
</comment>
<protein>
    <submittedName>
        <fullName evidence="8">Copper transporter</fullName>
    </submittedName>
</protein>
<evidence type="ECO:0000256" key="2">
    <source>
        <dbReference type="ARBA" id="ARBA00022475"/>
    </source>
</evidence>
<feature type="transmembrane region" description="Helical" evidence="6">
    <location>
        <begin position="309"/>
        <end position="331"/>
    </location>
</feature>
<feature type="transmembrane region" description="Helical" evidence="6">
    <location>
        <begin position="485"/>
        <end position="507"/>
    </location>
</feature>
<evidence type="ECO:0000256" key="4">
    <source>
        <dbReference type="ARBA" id="ARBA00022989"/>
    </source>
</evidence>
<evidence type="ECO:0000313" key="8">
    <source>
        <dbReference type="EMBL" id="PDQ35373.1"/>
    </source>
</evidence>
<dbReference type="PANTHER" id="PTHR34820:SF4">
    <property type="entry name" value="INNER MEMBRANE PROTEIN YEBZ"/>
    <property type="match status" value="1"/>
</dbReference>
<keyword evidence="2" id="KW-1003">Cell membrane</keyword>
<feature type="transmembrane region" description="Helical" evidence="6">
    <location>
        <begin position="527"/>
        <end position="545"/>
    </location>
</feature>
<feature type="transmembrane region" description="Helical" evidence="6">
    <location>
        <begin position="601"/>
        <end position="626"/>
    </location>
</feature>
<dbReference type="GO" id="GO:0006825">
    <property type="term" value="P:copper ion transport"/>
    <property type="evidence" value="ECO:0007669"/>
    <property type="project" value="InterPro"/>
</dbReference>
<feature type="transmembrane region" description="Helical" evidence="6">
    <location>
        <begin position="239"/>
        <end position="257"/>
    </location>
</feature>
<dbReference type="Pfam" id="PF05425">
    <property type="entry name" value="CopD"/>
    <property type="match status" value="1"/>
</dbReference>
<accession>A0A2A6FSH2</accession>
<evidence type="ECO:0000259" key="7">
    <source>
        <dbReference type="Pfam" id="PF05425"/>
    </source>
</evidence>